<dbReference type="PATRIC" id="fig|631454.5.peg.4091"/>
<dbReference type="eggNOG" id="COG2378">
    <property type="taxonomic scope" value="Bacteria"/>
</dbReference>
<dbReference type="RefSeq" id="WP_023434249.1">
    <property type="nucleotide sequence ID" value="NZ_AWXZ01000044.1"/>
</dbReference>
<proteinExistence type="predicted"/>
<reference evidence="4 5" key="1">
    <citation type="journal article" date="2014" name="Genome Announc.">
        <title>Draft Genome Sequence of Lutibaculum baratangense Strain AMV1T, Isolated from a Mud Volcano in Andamans, India.</title>
        <authorList>
            <person name="Singh A."/>
            <person name="Sreenivas A."/>
            <person name="Sathyanarayana Reddy G."/>
            <person name="Pinnaka A.K."/>
            <person name="Shivaji S."/>
        </authorList>
    </citation>
    <scope>NUCLEOTIDE SEQUENCE [LARGE SCALE GENOMIC DNA]</scope>
    <source>
        <strain evidence="4 5">AMV1</strain>
    </source>
</reference>
<keyword evidence="5" id="KW-1185">Reference proteome</keyword>
<dbReference type="InterPro" id="IPR001034">
    <property type="entry name" value="DeoR_HTH"/>
</dbReference>
<dbReference type="InterPro" id="IPR036388">
    <property type="entry name" value="WH-like_DNA-bd_sf"/>
</dbReference>
<dbReference type="InterPro" id="IPR013196">
    <property type="entry name" value="HTH_11"/>
</dbReference>
<comment type="caution">
    <text evidence="4">The sequence shown here is derived from an EMBL/GenBank/DDBJ whole genome shotgun (WGS) entry which is preliminary data.</text>
</comment>
<dbReference type="GO" id="GO:0003700">
    <property type="term" value="F:DNA-binding transcription factor activity"/>
    <property type="evidence" value="ECO:0007669"/>
    <property type="project" value="InterPro"/>
</dbReference>
<dbReference type="Proteomes" id="UP000017819">
    <property type="component" value="Unassembled WGS sequence"/>
</dbReference>
<name>V4QRQ7_9HYPH</name>
<dbReference type="InterPro" id="IPR051534">
    <property type="entry name" value="CBASS_pafABC_assoc_protein"/>
</dbReference>
<dbReference type="PANTHER" id="PTHR34580">
    <property type="match status" value="1"/>
</dbReference>
<keyword evidence="2" id="KW-0804">Transcription</keyword>
<keyword evidence="1" id="KW-0805">Transcription regulation</keyword>
<dbReference type="InterPro" id="IPR026881">
    <property type="entry name" value="WYL_dom"/>
</dbReference>
<protein>
    <submittedName>
        <fullName evidence="4">Transcriptional regulator, DeoR family</fullName>
    </submittedName>
</protein>
<evidence type="ECO:0000256" key="1">
    <source>
        <dbReference type="ARBA" id="ARBA00023015"/>
    </source>
</evidence>
<feature type="domain" description="HTH deoR-type" evidence="3">
    <location>
        <begin position="3"/>
        <end position="66"/>
    </location>
</feature>
<dbReference type="PROSITE" id="PS51000">
    <property type="entry name" value="HTH_DEOR_2"/>
    <property type="match status" value="1"/>
</dbReference>
<sequence>MRRADRLFAIIQMLRREKLFRARELAEKLEVSERTIYRDMQDLVASGVPIEGEAGVGYVLRGGYDLPTLMFTPEEIEALVLGARIVRSWADCALADAAADALAKVEAVLPAELREYMNEIALFAPDNHFSEPVCVDIAELRGAIKRRFKIAFSYCNKEGRSSARIVRPLLISFFGPVWTMSGWCELRKDFRTFRLDRIIDLVVLDQRFRPEPGKTLHDFLKADGHSAAAMAAEYARQ</sequence>
<dbReference type="Pfam" id="PF13280">
    <property type="entry name" value="WYL"/>
    <property type="match status" value="1"/>
</dbReference>
<organism evidence="4 5">
    <name type="scientific">Lutibaculum baratangense AMV1</name>
    <dbReference type="NCBI Taxonomy" id="631454"/>
    <lineage>
        <taxon>Bacteria</taxon>
        <taxon>Pseudomonadati</taxon>
        <taxon>Pseudomonadota</taxon>
        <taxon>Alphaproteobacteria</taxon>
        <taxon>Hyphomicrobiales</taxon>
        <taxon>Tepidamorphaceae</taxon>
        <taxon>Lutibaculum</taxon>
    </lineage>
</organism>
<evidence type="ECO:0000313" key="5">
    <source>
        <dbReference type="Proteomes" id="UP000017819"/>
    </source>
</evidence>
<dbReference type="Gene3D" id="1.10.10.10">
    <property type="entry name" value="Winged helix-like DNA-binding domain superfamily/Winged helix DNA-binding domain"/>
    <property type="match status" value="1"/>
</dbReference>
<dbReference type="OrthoDB" id="9807255at2"/>
<dbReference type="PANTHER" id="PTHR34580:SF3">
    <property type="entry name" value="PROTEIN PAFB"/>
    <property type="match status" value="1"/>
</dbReference>
<dbReference type="STRING" id="631454.N177_4147"/>
<dbReference type="Pfam" id="PF08279">
    <property type="entry name" value="HTH_11"/>
    <property type="match status" value="1"/>
</dbReference>
<accession>V4QRQ7</accession>
<evidence type="ECO:0000256" key="2">
    <source>
        <dbReference type="ARBA" id="ARBA00023163"/>
    </source>
</evidence>
<dbReference type="PROSITE" id="PS52050">
    <property type="entry name" value="WYL"/>
    <property type="match status" value="1"/>
</dbReference>
<evidence type="ECO:0000313" key="4">
    <source>
        <dbReference type="EMBL" id="ESR22417.1"/>
    </source>
</evidence>
<dbReference type="SUPFAM" id="SSF46785">
    <property type="entry name" value="Winged helix' DNA-binding domain"/>
    <property type="match status" value="1"/>
</dbReference>
<gene>
    <name evidence="4" type="ORF">N177_4147</name>
</gene>
<dbReference type="AlphaFoldDB" id="V4QRQ7"/>
<dbReference type="InterPro" id="IPR036390">
    <property type="entry name" value="WH_DNA-bd_sf"/>
</dbReference>
<dbReference type="EMBL" id="AWXZ01000044">
    <property type="protein sequence ID" value="ESR22417.1"/>
    <property type="molecule type" value="Genomic_DNA"/>
</dbReference>
<evidence type="ECO:0000259" key="3">
    <source>
        <dbReference type="PROSITE" id="PS51000"/>
    </source>
</evidence>